<keyword evidence="2" id="KW-0012">Acyltransferase</keyword>
<evidence type="ECO:0000313" key="4">
    <source>
        <dbReference type="EMBL" id="OGD67939.1"/>
    </source>
</evidence>
<organism evidence="4 5">
    <name type="scientific">Candidatus Campbellbacteria bacterium RIFCSPHIGHO2_12_FULL_35_10</name>
    <dbReference type="NCBI Taxonomy" id="1797578"/>
    <lineage>
        <taxon>Bacteria</taxon>
        <taxon>Candidatus Campbelliibacteriota</taxon>
    </lineage>
</organism>
<dbReference type="SMART" id="SM00563">
    <property type="entry name" value="PlsC"/>
    <property type="match status" value="1"/>
</dbReference>
<evidence type="ECO:0000256" key="2">
    <source>
        <dbReference type="ARBA" id="ARBA00023315"/>
    </source>
</evidence>
<evidence type="ECO:0000256" key="1">
    <source>
        <dbReference type="ARBA" id="ARBA00022679"/>
    </source>
</evidence>
<dbReference type="SUPFAM" id="SSF69593">
    <property type="entry name" value="Glycerol-3-phosphate (1)-acyltransferase"/>
    <property type="match status" value="1"/>
</dbReference>
<dbReference type="AlphaFoldDB" id="A0A1F5EKI8"/>
<protein>
    <recommendedName>
        <fullName evidence="3">Phospholipid/glycerol acyltransferase domain-containing protein</fullName>
    </recommendedName>
</protein>
<dbReference type="Proteomes" id="UP000185891">
    <property type="component" value="Unassembled WGS sequence"/>
</dbReference>
<reference evidence="4 5" key="1">
    <citation type="journal article" date="2016" name="Nat. Commun.">
        <title>Thousands of microbial genomes shed light on interconnected biogeochemical processes in an aquifer system.</title>
        <authorList>
            <person name="Anantharaman K."/>
            <person name="Brown C.T."/>
            <person name="Hug L.A."/>
            <person name="Sharon I."/>
            <person name="Castelle C.J."/>
            <person name="Probst A.J."/>
            <person name="Thomas B.C."/>
            <person name="Singh A."/>
            <person name="Wilkins M.J."/>
            <person name="Karaoz U."/>
            <person name="Brodie E.L."/>
            <person name="Williams K.H."/>
            <person name="Hubbard S.S."/>
            <person name="Banfield J.F."/>
        </authorList>
    </citation>
    <scope>NUCLEOTIDE SEQUENCE [LARGE SCALE GENOMIC DNA]</scope>
</reference>
<dbReference type="PANTHER" id="PTHR10434">
    <property type="entry name" value="1-ACYL-SN-GLYCEROL-3-PHOSPHATE ACYLTRANSFERASE"/>
    <property type="match status" value="1"/>
</dbReference>
<name>A0A1F5EKI8_9BACT</name>
<proteinExistence type="predicted"/>
<dbReference type="CDD" id="cd07989">
    <property type="entry name" value="LPLAT_AGPAT-like"/>
    <property type="match status" value="1"/>
</dbReference>
<dbReference type="Pfam" id="PF01553">
    <property type="entry name" value="Acyltransferase"/>
    <property type="match status" value="1"/>
</dbReference>
<keyword evidence="1" id="KW-0808">Transferase</keyword>
<evidence type="ECO:0000259" key="3">
    <source>
        <dbReference type="SMART" id="SM00563"/>
    </source>
</evidence>
<accession>A0A1F5EKI8</accession>
<dbReference type="GO" id="GO:0003841">
    <property type="term" value="F:1-acylglycerol-3-phosphate O-acyltransferase activity"/>
    <property type="evidence" value="ECO:0007669"/>
    <property type="project" value="TreeGrafter"/>
</dbReference>
<dbReference type="InterPro" id="IPR002123">
    <property type="entry name" value="Plipid/glycerol_acylTrfase"/>
</dbReference>
<sequence length="247" mass="28796">MKENISKMMVNDKRNIHIDCKSDTIPVKFSYFLIRKIFGPIVRLIWVKKVTGLNNIPLKGPVLVAFNHQSYFDFICFIAISPRNVHYLSAEKFFTNALWLPLMRVTGQIEVRRTSKDKREVHNLVNEHLRRGFMIGIFPEGTRNPDETQMLKAFTGVAKYASLNCIPVIPVGIKHAEKVMSRHDKKPKFKKIIEFHIGEPIHFHPYTDRAKLNKKSIRTLTTKIMLRIEKLSGKSYPHREKWETITA</sequence>
<evidence type="ECO:0000313" key="5">
    <source>
        <dbReference type="Proteomes" id="UP000185891"/>
    </source>
</evidence>
<dbReference type="GO" id="GO:0006654">
    <property type="term" value="P:phosphatidic acid biosynthetic process"/>
    <property type="evidence" value="ECO:0007669"/>
    <property type="project" value="TreeGrafter"/>
</dbReference>
<feature type="domain" description="Phospholipid/glycerol acyltransferase" evidence="3">
    <location>
        <begin position="62"/>
        <end position="176"/>
    </location>
</feature>
<dbReference type="EMBL" id="MFAA01000047">
    <property type="protein sequence ID" value="OGD67939.1"/>
    <property type="molecule type" value="Genomic_DNA"/>
</dbReference>
<dbReference type="PANTHER" id="PTHR10434:SF11">
    <property type="entry name" value="1-ACYL-SN-GLYCEROL-3-PHOSPHATE ACYLTRANSFERASE"/>
    <property type="match status" value="1"/>
</dbReference>
<comment type="caution">
    <text evidence="4">The sequence shown here is derived from an EMBL/GenBank/DDBJ whole genome shotgun (WGS) entry which is preliminary data.</text>
</comment>
<gene>
    <name evidence="4" type="ORF">A3E89_01490</name>
</gene>